<proteinExistence type="predicted"/>
<feature type="transmembrane region" description="Helical" evidence="1">
    <location>
        <begin position="23"/>
        <end position="46"/>
    </location>
</feature>
<protein>
    <submittedName>
        <fullName evidence="2">Uncharacterized protein</fullName>
    </submittedName>
</protein>
<evidence type="ECO:0000256" key="1">
    <source>
        <dbReference type="SAM" id="Phobius"/>
    </source>
</evidence>
<name>A0A382DWH0_9ZZZZ</name>
<organism evidence="2">
    <name type="scientific">marine metagenome</name>
    <dbReference type="NCBI Taxonomy" id="408172"/>
    <lineage>
        <taxon>unclassified sequences</taxon>
        <taxon>metagenomes</taxon>
        <taxon>ecological metagenomes</taxon>
    </lineage>
</organism>
<sequence>MRINFVDRVFEMLYDYQEEQLHFFWAFSVTTLAVFWQPLLVSGLVVTVAKEVLDHKHPRHKFSWKDMGYGIAGWIVGLIIVGA</sequence>
<evidence type="ECO:0000313" key="2">
    <source>
        <dbReference type="EMBL" id="SVB42738.1"/>
    </source>
</evidence>
<keyword evidence="1" id="KW-0812">Transmembrane</keyword>
<dbReference type="EMBL" id="UINC01041450">
    <property type="protein sequence ID" value="SVB42738.1"/>
    <property type="molecule type" value="Genomic_DNA"/>
</dbReference>
<gene>
    <name evidence="2" type="ORF">METZ01_LOCUS195592</name>
</gene>
<keyword evidence="1" id="KW-1133">Transmembrane helix</keyword>
<accession>A0A382DWH0</accession>
<reference evidence="2" key="1">
    <citation type="submission" date="2018-05" db="EMBL/GenBank/DDBJ databases">
        <authorList>
            <person name="Lanie J.A."/>
            <person name="Ng W.-L."/>
            <person name="Kazmierczak K.M."/>
            <person name="Andrzejewski T.M."/>
            <person name="Davidsen T.M."/>
            <person name="Wayne K.J."/>
            <person name="Tettelin H."/>
            <person name="Glass J.I."/>
            <person name="Rusch D."/>
            <person name="Podicherti R."/>
            <person name="Tsui H.-C.T."/>
            <person name="Winkler M.E."/>
        </authorList>
    </citation>
    <scope>NUCLEOTIDE SEQUENCE</scope>
</reference>
<dbReference type="AlphaFoldDB" id="A0A382DWH0"/>
<keyword evidence="1" id="KW-0472">Membrane</keyword>
<feature type="transmembrane region" description="Helical" evidence="1">
    <location>
        <begin position="67"/>
        <end position="82"/>
    </location>
</feature>